<name>A0A6J7X9V7_9CAUD</name>
<sequence>MTYTQFKKLFEQNAMNNFWFFSTGYQLLELYPKFADRMFVEELKHKEAAE</sequence>
<accession>A0A6J7X9V7</accession>
<dbReference type="EMBL" id="LR798353">
    <property type="protein sequence ID" value="CAB5225731.1"/>
    <property type="molecule type" value="Genomic_DNA"/>
</dbReference>
<protein>
    <submittedName>
        <fullName evidence="1">Uncharacterized protein</fullName>
    </submittedName>
</protein>
<evidence type="ECO:0000313" key="1">
    <source>
        <dbReference type="EMBL" id="CAB5225731.1"/>
    </source>
</evidence>
<proteinExistence type="predicted"/>
<organism evidence="1">
    <name type="scientific">uncultured Caudovirales phage</name>
    <dbReference type="NCBI Taxonomy" id="2100421"/>
    <lineage>
        <taxon>Viruses</taxon>
        <taxon>Duplodnaviria</taxon>
        <taxon>Heunggongvirae</taxon>
        <taxon>Uroviricota</taxon>
        <taxon>Caudoviricetes</taxon>
        <taxon>Peduoviridae</taxon>
        <taxon>Maltschvirus</taxon>
        <taxon>Maltschvirus maltsch</taxon>
    </lineage>
</organism>
<gene>
    <name evidence="1" type="ORF">UFOVP758_9</name>
</gene>
<reference evidence="1" key="1">
    <citation type="submission" date="2020-05" db="EMBL/GenBank/DDBJ databases">
        <authorList>
            <person name="Chiriac C."/>
            <person name="Salcher M."/>
            <person name="Ghai R."/>
            <person name="Kavagutti S V."/>
        </authorList>
    </citation>
    <scope>NUCLEOTIDE SEQUENCE</scope>
</reference>